<evidence type="ECO:0000256" key="4">
    <source>
        <dbReference type="ARBA" id="ARBA00012989"/>
    </source>
</evidence>
<evidence type="ECO:0000256" key="1">
    <source>
        <dbReference type="ARBA" id="ARBA00001917"/>
    </source>
</evidence>
<evidence type="ECO:0000313" key="14">
    <source>
        <dbReference type="Proteomes" id="UP000694388"/>
    </source>
</evidence>
<comment type="similarity">
    <text evidence="3">Belongs to the NOS family.</text>
</comment>
<dbReference type="Proteomes" id="UP000694388">
    <property type="component" value="Unplaced"/>
</dbReference>
<evidence type="ECO:0000256" key="8">
    <source>
        <dbReference type="ARBA" id="ARBA00022857"/>
    </source>
</evidence>
<dbReference type="GO" id="GO:0005516">
    <property type="term" value="F:calmodulin binding"/>
    <property type="evidence" value="ECO:0007669"/>
    <property type="project" value="UniProtKB-KW"/>
</dbReference>
<dbReference type="Pfam" id="PF02898">
    <property type="entry name" value="NO_synthase"/>
    <property type="match status" value="1"/>
</dbReference>
<evidence type="ECO:0000256" key="5">
    <source>
        <dbReference type="ARBA" id="ARBA00022617"/>
    </source>
</evidence>
<evidence type="ECO:0000313" key="13">
    <source>
        <dbReference type="Ensembl" id="ENSEBUP00000007335.1"/>
    </source>
</evidence>
<reference evidence="13" key="1">
    <citation type="submission" date="2025-08" db="UniProtKB">
        <authorList>
            <consortium name="Ensembl"/>
        </authorList>
    </citation>
    <scope>IDENTIFICATION</scope>
</reference>
<dbReference type="OMA" id="NGEFRIW"/>
<keyword evidence="9" id="KW-0112">Calmodulin-binding</keyword>
<name>A0A8C4NIK2_EPTBU</name>
<protein>
    <recommendedName>
        <fullName evidence="4">nitric-oxide synthase (NADPH)</fullName>
        <ecNumber evidence="4">1.14.13.39</ecNumber>
    </recommendedName>
</protein>
<dbReference type="EC" id="1.14.13.39" evidence="4"/>
<dbReference type="GO" id="GO:0006809">
    <property type="term" value="P:nitric oxide biosynthetic process"/>
    <property type="evidence" value="ECO:0007669"/>
    <property type="project" value="InterPro"/>
</dbReference>
<dbReference type="GO" id="GO:0004517">
    <property type="term" value="F:nitric-oxide synthase activity"/>
    <property type="evidence" value="ECO:0007669"/>
    <property type="project" value="UniProtKB-EC"/>
</dbReference>
<feature type="domain" description="Nitric oxide synthase (NOS)" evidence="12">
    <location>
        <begin position="91"/>
        <end position="289"/>
    </location>
</feature>
<comment type="cofactor">
    <cofactor evidence="2">
        <name>heme b</name>
        <dbReference type="ChEBI" id="CHEBI:60344"/>
    </cofactor>
</comment>
<evidence type="ECO:0000256" key="11">
    <source>
        <dbReference type="ARBA" id="ARBA00023004"/>
    </source>
</evidence>
<keyword evidence="11" id="KW-0408">Iron</keyword>
<keyword evidence="10" id="KW-0560">Oxidoreductase</keyword>
<dbReference type="Ensembl" id="ENSEBUT00000007814.1">
    <property type="protein sequence ID" value="ENSEBUP00000007335.1"/>
    <property type="gene ID" value="ENSEBUG00000004798.1"/>
</dbReference>
<dbReference type="InterPro" id="IPR004030">
    <property type="entry name" value="NOS_N"/>
</dbReference>
<dbReference type="PANTHER" id="PTHR43410:SF1">
    <property type="entry name" value="NITRIC OXIDE SYNTHASE"/>
    <property type="match status" value="1"/>
</dbReference>
<evidence type="ECO:0000259" key="12">
    <source>
        <dbReference type="Pfam" id="PF02898"/>
    </source>
</evidence>
<dbReference type="GO" id="GO:0046872">
    <property type="term" value="F:metal ion binding"/>
    <property type="evidence" value="ECO:0007669"/>
    <property type="project" value="UniProtKB-KW"/>
</dbReference>
<proteinExistence type="inferred from homology"/>
<dbReference type="Gene3D" id="3.90.340.10">
    <property type="entry name" value="Nitric Oxide Synthase, Chain A, domain 1"/>
    <property type="match status" value="1"/>
</dbReference>
<evidence type="ECO:0000256" key="3">
    <source>
        <dbReference type="ARBA" id="ARBA00006267"/>
    </source>
</evidence>
<evidence type="ECO:0000256" key="2">
    <source>
        <dbReference type="ARBA" id="ARBA00001970"/>
    </source>
</evidence>
<evidence type="ECO:0000256" key="10">
    <source>
        <dbReference type="ARBA" id="ARBA00023002"/>
    </source>
</evidence>
<comment type="cofactor">
    <cofactor evidence="1">
        <name>FMN</name>
        <dbReference type="ChEBI" id="CHEBI:58210"/>
    </cofactor>
</comment>
<keyword evidence="6" id="KW-0288">FMN</keyword>
<accession>A0A8C4NIK2</accession>
<keyword evidence="6" id="KW-0285">Flavoprotein</keyword>
<keyword evidence="5" id="KW-0349">Heme</keyword>
<evidence type="ECO:0000256" key="9">
    <source>
        <dbReference type="ARBA" id="ARBA00022860"/>
    </source>
</evidence>
<reference evidence="13" key="2">
    <citation type="submission" date="2025-09" db="UniProtKB">
        <authorList>
            <consortium name="Ensembl"/>
        </authorList>
    </citation>
    <scope>IDENTIFICATION</scope>
</reference>
<dbReference type="AlphaFoldDB" id="A0A8C4NIK2"/>
<dbReference type="SUPFAM" id="SSF56512">
    <property type="entry name" value="Nitric oxide (NO) synthase oxygenase domain"/>
    <property type="match status" value="1"/>
</dbReference>
<dbReference type="InterPro" id="IPR050607">
    <property type="entry name" value="NOS"/>
</dbReference>
<keyword evidence="8" id="KW-0521">NADP</keyword>
<evidence type="ECO:0000256" key="6">
    <source>
        <dbReference type="ARBA" id="ARBA00022643"/>
    </source>
</evidence>
<keyword evidence="14" id="KW-1185">Reference proteome</keyword>
<evidence type="ECO:0000256" key="7">
    <source>
        <dbReference type="ARBA" id="ARBA00022723"/>
    </source>
</evidence>
<organism evidence="13 14">
    <name type="scientific">Eptatretus burgeri</name>
    <name type="common">Inshore hagfish</name>
    <dbReference type="NCBI Taxonomy" id="7764"/>
    <lineage>
        <taxon>Eukaryota</taxon>
        <taxon>Metazoa</taxon>
        <taxon>Chordata</taxon>
        <taxon>Craniata</taxon>
        <taxon>Vertebrata</taxon>
        <taxon>Cyclostomata</taxon>
        <taxon>Myxini</taxon>
        <taxon>Myxiniformes</taxon>
        <taxon>Myxinidae</taxon>
        <taxon>Eptatretinae</taxon>
        <taxon>Eptatretus</taxon>
    </lineage>
</organism>
<keyword evidence="7" id="KW-0479">Metal-binding</keyword>
<dbReference type="InterPro" id="IPR044943">
    <property type="entry name" value="NOS_dom_1"/>
</dbReference>
<dbReference type="InterPro" id="IPR036119">
    <property type="entry name" value="NOS_N_sf"/>
</dbReference>
<dbReference type="GeneTree" id="ENSGT00940000161389"/>
<dbReference type="PANTHER" id="PTHR43410">
    <property type="entry name" value="NITRIC OXIDE SYNTHASE OXYGENASE"/>
    <property type="match status" value="1"/>
</dbReference>
<sequence length="289" mass="32509">MCLGVGGWGWGVITDQSIELSFCSVAAQMDLGLSCVGRAVILHNWLSGTESRDSLHLKATVDVSCSSACLGSQMMPPGHVAPSRSSPRAAEELLVLARRFLSLYFDSINRLDSDAHRARVREVELEVEETGSYQLHDMELIFGAKTAWRNAPRCMGRIQWSKLQVFDARDCITTQDMYNCICNHIKYATHRGNIRSVVTIFPQRTHGRQDFRIWNSQFIRYAGYRQPDNSIQGDPMGVELAEICMELGWHPPRGNFDVLPLILQAADGEPELFTIPPEIILEVPLRHPK</sequence>